<proteinExistence type="predicted"/>
<feature type="compositionally biased region" description="Basic residues" evidence="1">
    <location>
        <begin position="69"/>
        <end position="79"/>
    </location>
</feature>
<evidence type="ECO:0000313" key="3">
    <source>
        <dbReference type="Proteomes" id="UP000467841"/>
    </source>
</evidence>
<evidence type="ECO:0000256" key="1">
    <source>
        <dbReference type="SAM" id="MobiDB-lite"/>
    </source>
</evidence>
<evidence type="ECO:0000313" key="2">
    <source>
        <dbReference type="EMBL" id="CAA7054757.1"/>
    </source>
</evidence>
<feature type="region of interest" description="Disordered" evidence="1">
    <location>
        <begin position="1"/>
        <end position="79"/>
    </location>
</feature>
<dbReference type="Proteomes" id="UP000467841">
    <property type="component" value="Unassembled WGS sequence"/>
</dbReference>
<feature type="compositionally biased region" description="Basic residues" evidence="1">
    <location>
        <begin position="1"/>
        <end position="19"/>
    </location>
</feature>
<keyword evidence="3" id="KW-1185">Reference proteome</keyword>
<accession>A0A6D2KNY5</accession>
<dbReference type="AlphaFoldDB" id="A0A6D2KNY5"/>
<name>A0A6D2KNY5_9BRAS</name>
<feature type="compositionally biased region" description="Acidic residues" evidence="1">
    <location>
        <begin position="38"/>
        <end position="48"/>
    </location>
</feature>
<comment type="caution">
    <text evidence="2">The sequence shown here is derived from an EMBL/GenBank/DDBJ whole genome shotgun (WGS) entry which is preliminary data.</text>
</comment>
<organism evidence="2 3">
    <name type="scientific">Microthlaspi erraticum</name>
    <dbReference type="NCBI Taxonomy" id="1685480"/>
    <lineage>
        <taxon>Eukaryota</taxon>
        <taxon>Viridiplantae</taxon>
        <taxon>Streptophyta</taxon>
        <taxon>Embryophyta</taxon>
        <taxon>Tracheophyta</taxon>
        <taxon>Spermatophyta</taxon>
        <taxon>Magnoliopsida</taxon>
        <taxon>eudicotyledons</taxon>
        <taxon>Gunneridae</taxon>
        <taxon>Pentapetalae</taxon>
        <taxon>rosids</taxon>
        <taxon>malvids</taxon>
        <taxon>Brassicales</taxon>
        <taxon>Brassicaceae</taxon>
        <taxon>Coluteocarpeae</taxon>
        <taxon>Microthlaspi</taxon>
    </lineage>
</organism>
<protein>
    <submittedName>
        <fullName evidence="2">Uncharacterized protein</fullName>
    </submittedName>
</protein>
<feature type="compositionally biased region" description="Low complexity" evidence="1">
    <location>
        <begin position="53"/>
        <end position="66"/>
    </location>
</feature>
<reference evidence="2" key="1">
    <citation type="submission" date="2020-01" db="EMBL/GenBank/DDBJ databases">
        <authorList>
            <person name="Mishra B."/>
        </authorList>
    </citation>
    <scope>NUCLEOTIDE SEQUENCE [LARGE SCALE GENOMIC DNA]</scope>
</reference>
<sequence>MNRKKKMNWKKKKSTKKKKKEEANGLRRGFVGDQLENKDEEYNDDYDGEENRQSPQQQEEIPQPDQTPRKNHFNRNKQKTLKQCLQMHMSLLLHRSW</sequence>
<dbReference type="EMBL" id="CACVBM020001588">
    <property type="protein sequence ID" value="CAA7054757.1"/>
    <property type="molecule type" value="Genomic_DNA"/>
</dbReference>
<gene>
    <name evidence="2" type="ORF">MERR_LOCUS41993</name>
</gene>